<keyword evidence="2" id="KW-0663">Pyridoxal phosphate</keyword>
<evidence type="ECO:0000256" key="3">
    <source>
        <dbReference type="ARBA" id="ARBA00023239"/>
    </source>
</evidence>
<dbReference type="OrthoDB" id="10254570at2759"/>
<comment type="caution">
    <text evidence="4">The sequence shown here is derived from an EMBL/GenBank/DDBJ whole genome shotgun (WGS) entry which is preliminary data.</text>
</comment>
<dbReference type="EMBL" id="JAAWWB010000002">
    <property type="protein sequence ID" value="KAG6787983.1"/>
    <property type="molecule type" value="Genomic_DNA"/>
</dbReference>
<proteinExistence type="predicted"/>
<keyword evidence="5" id="KW-1185">Reference proteome</keyword>
<keyword evidence="3" id="KW-0456">Lyase</keyword>
<evidence type="ECO:0000313" key="5">
    <source>
        <dbReference type="Proteomes" id="UP000886885"/>
    </source>
</evidence>
<dbReference type="GO" id="GO:0030149">
    <property type="term" value="P:sphingolipid catabolic process"/>
    <property type="evidence" value="ECO:0007669"/>
    <property type="project" value="TreeGrafter"/>
</dbReference>
<comment type="cofactor">
    <cofactor evidence="1">
        <name>pyridoxal 5'-phosphate</name>
        <dbReference type="ChEBI" id="CHEBI:597326"/>
    </cofactor>
</comment>
<dbReference type="InterPro" id="IPR050477">
    <property type="entry name" value="GrpII_AminoAcid_Decarb"/>
</dbReference>
<gene>
    <name evidence="4" type="ORF">POTOM_004034</name>
</gene>
<accession>A0A8X8APR2</accession>
<dbReference type="PANTHER" id="PTHR42735:SF6">
    <property type="entry name" value="SPHINGOSINE-1-PHOSPHATE LYASE 1"/>
    <property type="match status" value="1"/>
</dbReference>
<dbReference type="GO" id="GO:0005783">
    <property type="term" value="C:endoplasmic reticulum"/>
    <property type="evidence" value="ECO:0007669"/>
    <property type="project" value="TreeGrafter"/>
</dbReference>
<name>A0A8X8APR2_POPTO</name>
<dbReference type="AlphaFoldDB" id="A0A8X8APR2"/>
<evidence type="ECO:0000256" key="2">
    <source>
        <dbReference type="ARBA" id="ARBA00022898"/>
    </source>
</evidence>
<evidence type="ECO:0000256" key="1">
    <source>
        <dbReference type="ARBA" id="ARBA00001933"/>
    </source>
</evidence>
<dbReference type="PANTHER" id="PTHR42735">
    <property type="match status" value="1"/>
</dbReference>
<dbReference type="GO" id="GO:0016020">
    <property type="term" value="C:membrane"/>
    <property type="evidence" value="ECO:0007669"/>
    <property type="project" value="GOC"/>
</dbReference>
<reference evidence="4" key="1">
    <citation type="journal article" date="2020" name="bioRxiv">
        <title>Hybrid origin of Populus tomentosa Carr. identified through genome sequencing and phylogenomic analysis.</title>
        <authorList>
            <person name="An X."/>
            <person name="Gao K."/>
            <person name="Chen Z."/>
            <person name="Li J."/>
            <person name="Yang X."/>
            <person name="Yang X."/>
            <person name="Zhou J."/>
            <person name="Guo T."/>
            <person name="Zhao T."/>
            <person name="Huang S."/>
            <person name="Miao D."/>
            <person name="Khan W.U."/>
            <person name="Rao P."/>
            <person name="Ye M."/>
            <person name="Lei B."/>
            <person name="Liao W."/>
            <person name="Wang J."/>
            <person name="Ji L."/>
            <person name="Li Y."/>
            <person name="Guo B."/>
            <person name="Mustafa N.S."/>
            <person name="Li S."/>
            <person name="Yun Q."/>
            <person name="Keller S.R."/>
            <person name="Mao J."/>
            <person name="Zhang R."/>
            <person name="Strauss S.H."/>
        </authorList>
    </citation>
    <scope>NUCLEOTIDE SEQUENCE</scope>
    <source>
        <strain evidence="4">GM15</strain>
        <tissue evidence="4">Leaf</tissue>
    </source>
</reference>
<protein>
    <submittedName>
        <fullName evidence="4">Uncharacterized protein</fullName>
    </submittedName>
</protein>
<organism evidence="4 5">
    <name type="scientific">Populus tomentosa</name>
    <name type="common">Chinese white poplar</name>
    <dbReference type="NCBI Taxonomy" id="118781"/>
    <lineage>
        <taxon>Eukaryota</taxon>
        <taxon>Viridiplantae</taxon>
        <taxon>Streptophyta</taxon>
        <taxon>Embryophyta</taxon>
        <taxon>Tracheophyta</taxon>
        <taxon>Spermatophyta</taxon>
        <taxon>Magnoliopsida</taxon>
        <taxon>eudicotyledons</taxon>
        <taxon>Gunneridae</taxon>
        <taxon>Pentapetalae</taxon>
        <taxon>rosids</taxon>
        <taxon>fabids</taxon>
        <taxon>Malpighiales</taxon>
        <taxon>Salicaceae</taxon>
        <taxon>Saliceae</taxon>
        <taxon>Populus</taxon>
    </lineage>
</organism>
<evidence type="ECO:0000313" key="4">
    <source>
        <dbReference type="EMBL" id="KAG6787983.1"/>
    </source>
</evidence>
<dbReference type="Proteomes" id="UP000886885">
    <property type="component" value="Chromosome 1D"/>
</dbReference>
<sequence>MVSWHRSLEAFLYPGLPFLSRYPIPAFDFSVKGVTSISVDLHKYGLALKGTMTEWSGGLYVSPTIAGSRPGDLIAGAWASFMSLGLEGATMHLSLVAYLDVPLNACV</sequence>
<dbReference type="GO" id="GO:0008117">
    <property type="term" value="F:sphinganine-1-phosphate aldolase activity"/>
    <property type="evidence" value="ECO:0007669"/>
    <property type="project" value="TreeGrafter"/>
</dbReference>